<gene>
    <name evidence="3" type="ORF">FSP39_023349</name>
</gene>
<evidence type="ECO:0000259" key="2">
    <source>
        <dbReference type="PROSITE" id="PS51323"/>
    </source>
</evidence>
<dbReference type="AlphaFoldDB" id="A0AA88YEP8"/>
<keyword evidence="4" id="KW-1185">Reference proteome</keyword>
<dbReference type="GO" id="GO:0005576">
    <property type="term" value="C:extracellular region"/>
    <property type="evidence" value="ECO:0007669"/>
    <property type="project" value="InterPro"/>
</dbReference>
<dbReference type="Proteomes" id="UP001186944">
    <property type="component" value="Unassembled WGS sequence"/>
</dbReference>
<sequence>MKAAISGTHFRSDDDVILEVDGYLTSQDKAELFKSGIKIDAFKHRWQNVICVVICDAGRHCPSCGKLTTSGLPDCTKHLDIGCERVRRPCSCCTTCARNIGETCSGRTPRCASGLMCVNGHGEALKTIPRNMRHYKGVCQNVEVCPVVVENLEVDDRRFGSDHDSSRV</sequence>
<dbReference type="InterPro" id="IPR009030">
    <property type="entry name" value="Growth_fac_rcpt_cys_sf"/>
</dbReference>
<dbReference type="InterPro" id="IPR000867">
    <property type="entry name" value="IGFBP-like"/>
</dbReference>
<dbReference type="SMART" id="SM00121">
    <property type="entry name" value="IB"/>
    <property type="match status" value="1"/>
</dbReference>
<keyword evidence="1" id="KW-1015">Disulfide bond</keyword>
<proteinExistence type="predicted"/>
<organism evidence="3 4">
    <name type="scientific">Pinctada imbricata</name>
    <name type="common">Atlantic pearl-oyster</name>
    <name type="synonym">Pinctada martensii</name>
    <dbReference type="NCBI Taxonomy" id="66713"/>
    <lineage>
        <taxon>Eukaryota</taxon>
        <taxon>Metazoa</taxon>
        <taxon>Spiralia</taxon>
        <taxon>Lophotrochozoa</taxon>
        <taxon>Mollusca</taxon>
        <taxon>Bivalvia</taxon>
        <taxon>Autobranchia</taxon>
        <taxon>Pteriomorphia</taxon>
        <taxon>Pterioida</taxon>
        <taxon>Pterioidea</taxon>
        <taxon>Pteriidae</taxon>
        <taxon>Pinctada</taxon>
    </lineage>
</organism>
<dbReference type="PROSITE" id="PS51323">
    <property type="entry name" value="IGFBP_N_2"/>
    <property type="match status" value="1"/>
</dbReference>
<name>A0AA88YEP8_PINIB</name>
<dbReference type="EMBL" id="VSWD01000005">
    <property type="protein sequence ID" value="KAK3103972.1"/>
    <property type="molecule type" value="Genomic_DNA"/>
</dbReference>
<dbReference type="Gene3D" id="4.10.40.20">
    <property type="match status" value="1"/>
</dbReference>
<reference evidence="3" key="1">
    <citation type="submission" date="2019-08" db="EMBL/GenBank/DDBJ databases">
        <title>The improved chromosome-level genome for the pearl oyster Pinctada fucata martensii using PacBio sequencing and Hi-C.</title>
        <authorList>
            <person name="Zheng Z."/>
        </authorList>
    </citation>
    <scope>NUCLEOTIDE SEQUENCE</scope>
    <source>
        <strain evidence="3">ZZ-2019</strain>
        <tissue evidence="3">Adductor muscle</tissue>
    </source>
</reference>
<protein>
    <recommendedName>
        <fullName evidence="2">IGFBP N-terminal domain-containing protein</fullName>
    </recommendedName>
</protein>
<feature type="domain" description="IGFBP N-terminal" evidence="2">
    <location>
        <begin position="57"/>
        <end position="142"/>
    </location>
</feature>
<dbReference type="PROSITE" id="PS00222">
    <property type="entry name" value="IGFBP_N_1"/>
    <property type="match status" value="1"/>
</dbReference>
<comment type="caution">
    <text evidence="3">The sequence shown here is derived from an EMBL/GenBank/DDBJ whole genome shotgun (WGS) entry which is preliminary data.</text>
</comment>
<evidence type="ECO:0000313" key="4">
    <source>
        <dbReference type="Proteomes" id="UP001186944"/>
    </source>
</evidence>
<accession>A0AA88YEP8</accession>
<evidence type="ECO:0000313" key="3">
    <source>
        <dbReference type="EMBL" id="KAK3103972.1"/>
    </source>
</evidence>
<dbReference type="SUPFAM" id="SSF57184">
    <property type="entry name" value="Growth factor receptor domain"/>
    <property type="match status" value="1"/>
</dbReference>
<dbReference type="InterPro" id="IPR017891">
    <property type="entry name" value="Insulin_GF-bd_Cys-rich_CS"/>
</dbReference>
<evidence type="ECO:0000256" key="1">
    <source>
        <dbReference type="ARBA" id="ARBA00023157"/>
    </source>
</evidence>